<dbReference type="AlphaFoldDB" id="A0A396JBR3"/>
<gene>
    <name evidence="1" type="ORF">MtrunA17_Chr2g0305191</name>
</gene>
<name>A0A396JBR3_MEDTR</name>
<evidence type="ECO:0000313" key="2">
    <source>
        <dbReference type="Proteomes" id="UP000265566"/>
    </source>
</evidence>
<proteinExistence type="predicted"/>
<evidence type="ECO:0000313" key="1">
    <source>
        <dbReference type="EMBL" id="RHN74031.1"/>
    </source>
</evidence>
<dbReference type="Gramene" id="rna9960">
    <property type="protein sequence ID" value="RHN74031.1"/>
    <property type="gene ID" value="gene9960"/>
</dbReference>
<dbReference type="Proteomes" id="UP000265566">
    <property type="component" value="Chromosome 2"/>
</dbReference>
<reference evidence="2" key="1">
    <citation type="journal article" date="2018" name="Nat. Plants">
        <title>Whole-genome landscape of Medicago truncatula symbiotic genes.</title>
        <authorList>
            <person name="Pecrix Y."/>
            <person name="Staton S.E."/>
            <person name="Sallet E."/>
            <person name="Lelandais-Briere C."/>
            <person name="Moreau S."/>
            <person name="Carrere S."/>
            <person name="Blein T."/>
            <person name="Jardinaud M.F."/>
            <person name="Latrasse D."/>
            <person name="Zouine M."/>
            <person name="Zahm M."/>
            <person name="Kreplak J."/>
            <person name="Mayjonade B."/>
            <person name="Satge C."/>
            <person name="Perez M."/>
            <person name="Cauet S."/>
            <person name="Marande W."/>
            <person name="Chantry-Darmon C."/>
            <person name="Lopez-Roques C."/>
            <person name="Bouchez O."/>
            <person name="Berard A."/>
            <person name="Debelle F."/>
            <person name="Munos S."/>
            <person name="Bendahmane A."/>
            <person name="Berges H."/>
            <person name="Niebel A."/>
            <person name="Buitink J."/>
            <person name="Frugier F."/>
            <person name="Benhamed M."/>
            <person name="Crespi M."/>
            <person name="Gouzy J."/>
            <person name="Gamas P."/>
        </authorList>
    </citation>
    <scope>NUCLEOTIDE SEQUENCE [LARGE SCALE GENOMIC DNA]</scope>
    <source>
        <strain evidence="2">cv. Jemalong A17</strain>
    </source>
</reference>
<dbReference type="EMBL" id="PSQE01000002">
    <property type="protein sequence ID" value="RHN74031.1"/>
    <property type="molecule type" value="Genomic_DNA"/>
</dbReference>
<protein>
    <submittedName>
        <fullName evidence="1">Uncharacterized protein</fullName>
    </submittedName>
</protein>
<comment type="caution">
    <text evidence="1">The sequence shown here is derived from an EMBL/GenBank/DDBJ whole genome shotgun (WGS) entry which is preliminary data.</text>
</comment>
<organism evidence="1 2">
    <name type="scientific">Medicago truncatula</name>
    <name type="common">Barrel medic</name>
    <name type="synonym">Medicago tribuloides</name>
    <dbReference type="NCBI Taxonomy" id="3880"/>
    <lineage>
        <taxon>Eukaryota</taxon>
        <taxon>Viridiplantae</taxon>
        <taxon>Streptophyta</taxon>
        <taxon>Embryophyta</taxon>
        <taxon>Tracheophyta</taxon>
        <taxon>Spermatophyta</taxon>
        <taxon>Magnoliopsida</taxon>
        <taxon>eudicotyledons</taxon>
        <taxon>Gunneridae</taxon>
        <taxon>Pentapetalae</taxon>
        <taxon>rosids</taxon>
        <taxon>fabids</taxon>
        <taxon>Fabales</taxon>
        <taxon>Fabaceae</taxon>
        <taxon>Papilionoideae</taxon>
        <taxon>50 kb inversion clade</taxon>
        <taxon>NPAAA clade</taxon>
        <taxon>Hologalegina</taxon>
        <taxon>IRL clade</taxon>
        <taxon>Trifolieae</taxon>
        <taxon>Medicago</taxon>
    </lineage>
</organism>
<sequence length="49" mass="5212">MVVVVITIGCVVILDIVENCGEDGDKLSLIKLASIIEVSAKKGTRDLKL</sequence>
<accession>A0A396JBR3</accession>